<name>A0A8D0BJW2_SALMN</name>
<dbReference type="AlphaFoldDB" id="A0A8D0BJW2"/>
<sequence length="79" mass="9058">MHLDAATGNFQLNSHLCAPANIHKLYHTLNRPNLTEPISQGNQQTETLRSWSSSDSFSKIFKKKCFLKIPHVIKLRKII</sequence>
<keyword evidence="2" id="KW-1185">Reference proteome</keyword>
<accession>A0A8D0BJW2</accession>
<protein>
    <submittedName>
        <fullName evidence="1">Uncharacterized protein</fullName>
    </submittedName>
</protein>
<reference evidence="1" key="2">
    <citation type="submission" date="2025-09" db="UniProtKB">
        <authorList>
            <consortium name="Ensembl"/>
        </authorList>
    </citation>
    <scope>IDENTIFICATION</scope>
</reference>
<dbReference type="Proteomes" id="UP000694421">
    <property type="component" value="Unplaced"/>
</dbReference>
<proteinExistence type="predicted"/>
<dbReference type="Ensembl" id="ENSSMRT00000008406.1">
    <property type="protein sequence ID" value="ENSSMRP00000007184.1"/>
    <property type="gene ID" value="ENSSMRG00000005784.1"/>
</dbReference>
<reference evidence="1" key="1">
    <citation type="submission" date="2025-08" db="UniProtKB">
        <authorList>
            <consortium name="Ensembl"/>
        </authorList>
    </citation>
    <scope>IDENTIFICATION</scope>
</reference>
<evidence type="ECO:0000313" key="1">
    <source>
        <dbReference type="Ensembl" id="ENSSMRP00000007184.1"/>
    </source>
</evidence>
<dbReference type="OMA" id="CAPANIH"/>
<evidence type="ECO:0000313" key="2">
    <source>
        <dbReference type="Proteomes" id="UP000694421"/>
    </source>
</evidence>
<organism evidence="1 2">
    <name type="scientific">Salvator merianae</name>
    <name type="common">Argentine black and white tegu</name>
    <name type="synonym">Tupinambis merianae</name>
    <dbReference type="NCBI Taxonomy" id="96440"/>
    <lineage>
        <taxon>Eukaryota</taxon>
        <taxon>Metazoa</taxon>
        <taxon>Chordata</taxon>
        <taxon>Craniata</taxon>
        <taxon>Vertebrata</taxon>
        <taxon>Euteleostomi</taxon>
        <taxon>Lepidosauria</taxon>
        <taxon>Squamata</taxon>
        <taxon>Bifurcata</taxon>
        <taxon>Unidentata</taxon>
        <taxon>Episquamata</taxon>
        <taxon>Laterata</taxon>
        <taxon>Teiioidea</taxon>
        <taxon>Teiidae</taxon>
        <taxon>Salvator</taxon>
    </lineage>
</organism>